<dbReference type="GO" id="GO:0004497">
    <property type="term" value="F:monooxygenase activity"/>
    <property type="evidence" value="ECO:0007669"/>
    <property type="project" value="UniProtKB-KW"/>
</dbReference>
<evidence type="ECO:0000313" key="6">
    <source>
        <dbReference type="Proteomes" id="UP000286681"/>
    </source>
</evidence>
<accession>A0A1L6J5G0</accession>
<evidence type="ECO:0000256" key="2">
    <source>
        <dbReference type="RuleBase" id="RU000461"/>
    </source>
</evidence>
<dbReference type="AlphaFoldDB" id="A0A1L6J5G0"/>
<gene>
    <name evidence="3" type="ORF">BRX40_00075</name>
    <name evidence="4" type="ORF">CA257_22045</name>
</gene>
<reference evidence="4 6" key="3">
    <citation type="submission" date="2018-07" db="EMBL/GenBank/DDBJ databases">
        <title>Genomic and Epidemiologic Investigation of an Indolent Hospital Outbreak.</title>
        <authorList>
            <person name="Johnson R.C."/>
            <person name="Deming C."/>
            <person name="Conlan S."/>
            <person name="Zellmer C.J."/>
            <person name="Michelin A.V."/>
            <person name="Lee-Lin S."/>
            <person name="Thomas P.J."/>
            <person name="Park M."/>
            <person name="Weingarten R.A."/>
            <person name="Less J."/>
            <person name="Dekker J.P."/>
            <person name="Frank K.M."/>
            <person name="Musser K.A."/>
            <person name="Mcquiston J.R."/>
            <person name="Henderson D.K."/>
            <person name="Lau A.F."/>
            <person name="Palmore T.N."/>
            <person name="Segre J.A."/>
        </authorList>
    </citation>
    <scope>NUCLEOTIDE SEQUENCE [LARGE SCALE GENOMIC DNA]</scope>
    <source>
        <strain evidence="4 6">SK-NIH.Env10_0317</strain>
    </source>
</reference>
<reference evidence="5" key="2">
    <citation type="submission" date="2016-12" db="EMBL/GenBank/DDBJ databases">
        <title>Whole genome sequencing of Sphingomonas sp. ABOJV.</title>
        <authorList>
            <person name="Conlan S."/>
            <person name="Thomas P.J."/>
            <person name="Mullikin J."/>
            <person name="Palmore T.N."/>
            <person name="Frank K.M."/>
            <person name="Segre J.A."/>
        </authorList>
    </citation>
    <scope>NUCLEOTIDE SEQUENCE [LARGE SCALE GENOMIC DNA]</scope>
    <source>
        <strain evidence="5">ABOJV</strain>
    </source>
</reference>
<dbReference type="RefSeq" id="WP_075150238.1">
    <property type="nucleotide sequence ID" value="NZ_JAQQGM010000003.1"/>
</dbReference>
<organism evidence="3 5">
    <name type="scientific">Sphingomonas koreensis</name>
    <dbReference type="NCBI Taxonomy" id="93064"/>
    <lineage>
        <taxon>Bacteria</taxon>
        <taxon>Pseudomonadati</taxon>
        <taxon>Pseudomonadota</taxon>
        <taxon>Alphaproteobacteria</taxon>
        <taxon>Sphingomonadales</taxon>
        <taxon>Sphingomonadaceae</taxon>
        <taxon>Sphingomonas</taxon>
    </lineage>
</organism>
<name>A0A1L6J5G0_9SPHN</name>
<evidence type="ECO:0000313" key="4">
    <source>
        <dbReference type="EMBL" id="RSU98310.1"/>
    </source>
</evidence>
<keyword evidence="2" id="KW-0349">Heme</keyword>
<protein>
    <submittedName>
        <fullName evidence="3 4">Cytochrome</fullName>
    </submittedName>
</protein>
<dbReference type="Pfam" id="PF00067">
    <property type="entry name" value="p450"/>
    <property type="match status" value="1"/>
</dbReference>
<dbReference type="InterPro" id="IPR002397">
    <property type="entry name" value="Cyt_P450_B"/>
</dbReference>
<dbReference type="InterPro" id="IPR036396">
    <property type="entry name" value="Cyt_P450_sf"/>
</dbReference>
<dbReference type="KEGG" id="skr:BRX40_00075"/>
<dbReference type="GO" id="GO:0020037">
    <property type="term" value="F:heme binding"/>
    <property type="evidence" value="ECO:0007669"/>
    <property type="project" value="InterPro"/>
</dbReference>
<evidence type="ECO:0000313" key="5">
    <source>
        <dbReference type="Proteomes" id="UP000185161"/>
    </source>
</evidence>
<dbReference type="CDD" id="cd11033">
    <property type="entry name" value="CYP142-like"/>
    <property type="match status" value="1"/>
</dbReference>
<keyword evidence="2" id="KW-0560">Oxidoreductase</keyword>
<keyword evidence="2" id="KW-0503">Monooxygenase</keyword>
<sequence length="411" mass="47121">MRKDGAMNTQIRSAIETIDVSRPSIFRDDSWRPLFAKLRVEDPVHYCADSRSGPYWSITRYEDIVRVDTDPDGFSSHYSRGGVTLDDRKTSQSFMQMDPPDHTRKRKSVTGIVAPKSLGQMEILIRERAGRTLDALPRNEEFDWVENVSVELTSMMLATLFGHPVEDRRRLVRWSDIITADLEDPESPISTEEERQEVLKEFYMSMVEIWQRRHSEPPGFDIISILAHDPEMRNASLQEITSVFGLFLVGGNDTTRNSMSGGVWGFAQNPDEWTKLKANQKLLGNAVSEIIRFQTPVIYERRTATRDIELGGKIIKEGDRVAMWYISGNRDESVFDEPDRLRIERPNARQHLSFGMGPHRCIGSRLAEMQLRVLWEEVLARGLEIEVLAPPTYAFSNLVRSPTRLPVRIKG</sequence>
<dbReference type="PROSITE" id="PS00086">
    <property type="entry name" value="CYTOCHROME_P450"/>
    <property type="match status" value="1"/>
</dbReference>
<proteinExistence type="inferred from homology"/>
<dbReference type="GO" id="GO:0016705">
    <property type="term" value="F:oxidoreductase activity, acting on paired donors, with incorporation or reduction of molecular oxygen"/>
    <property type="evidence" value="ECO:0007669"/>
    <property type="project" value="InterPro"/>
</dbReference>
<dbReference type="EMBL" id="QQWO01000029">
    <property type="protein sequence ID" value="RSU98310.1"/>
    <property type="molecule type" value="Genomic_DNA"/>
</dbReference>
<dbReference type="EMBL" id="CP018820">
    <property type="protein sequence ID" value="APR51036.1"/>
    <property type="molecule type" value="Genomic_DNA"/>
</dbReference>
<dbReference type="PANTHER" id="PTHR46696:SF1">
    <property type="entry name" value="CYTOCHROME P450 YJIB-RELATED"/>
    <property type="match status" value="1"/>
</dbReference>
<dbReference type="InterPro" id="IPR017972">
    <property type="entry name" value="Cyt_P450_CS"/>
</dbReference>
<dbReference type="Proteomes" id="UP000286681">
    <property type="component" value="Unassembled WGS sequence"/>
</dbReference>
<dbReference type="OrthoDB" id="5522954at2"/>
<dbReference type="PANTHER" id="PTHR46696">
    <property type="entry name" value="P450, PUTATIVE (EUROFUNG)-RELATED"/>
    <property type="match status" value="1"/>
</dbReference>
<dbReference type="Proteomes" id="UP000185161">
    <property type="component" value="Chromosome"/>
</dbReference>
<dbReference type="InterPro" id="IPR001128">
    <property type="entry name" value="Cyt_P450"/>
</dbReference>
<comment type="similarity">
    <text evidence="1 2">Belongs to the cytochrome P450 family.</text>
</comment>
<dbReference type="STRING" id="93064.BRX40_00075"/>
<keyword evidence="2" id="KW-0408">Iron</keyword>
<reference evidence="3" key="1">
    <citation type="submission" date="2016-12" db="EMBL/GenBank/DDBJ databases">
        <title>Whole genome sequencing of Sphingomonas koreensis.</title>
        <authorList>
            <person name="Conlan S."/>
            <person name="Thomas P.J."/>
            <person name="Mullikin J."/>
            <person name="Palmore T.N."/>
            <person name="Frank K.M."/>
            <person name="Segre J.A."/>
        </authorList>
    </citation>
    <scope>NUCLEOTIDE SEQUENCE</scope>
    <source>
        <strain evidence="3">ABOJV</strain>
    </source>
</reference>
<evidence type="ECO:0000313" key="3">
    <source>
        <dbReference type="EMBL" id="APR51036.1"/>
    </source>
</evidence>
<dbReference type="SUPFAM" id="SSF48264">
    <property type="entry name" value="Cytochrome P450"/>
    <property type="match status" value="1"/>
</dbReference>
<evidence type="ECO:0000256" key="1">
    <source>
        <dbReference type="ARBA" id="ARBA00010617"/>
    </source>
</evidence>
<keyword evidence="5" id="KW-1185">Reference proteome</keyword>
<dbReference type="Gene3D" id="1.10.630.10">
    <property type="entry name" value="Cytochrome P450"/>
    <property type="match status" value="1"/>
</dbReference>
<keyword evidence="2" id="KW-0479">Metal-binding</keyword>
<dbReference type="GO" id="GO:0005506">
    <property type="term" value="F:iron ion binding"/>
    <property type="evidence" value="ECO:0007669"/>
    <property type="project" value="InterPro"/>
</dbReference>
<dbReference type="PRINTS" id="PR00359">
    <property type="entry name" value="BP450"/>
</dbReference>